<dbReference type="RefSeq" id="WP_121221053.1">
    <property type="nucleotide sequence ID" value="NZ_RBIG01000003.1"/>
</dbReference>
<dbReference type="GO" id="GO:0005886">
    <property type="term" value="C:plasma membrane"/>
    <property type="evidence" value="ECO:0007669"/>
    <property type="project" value="UniProtKB-SubCell"/>
</dbReference>
<dbReference type="PANTHER" id="PTHR32234">
    <property type="entry name" value="THIOL:DISULFIDE INTERCHANGE PROTEIN DSBD"/>
    <property type="match status" value="1"/>
</dbReference>
<feature type="domain" description="Thioredoxin" evidence="9">
    <location>
        <begin position="575"/>
        <end position="711"/>
    </location>
</feature>
<feature type="signal peptide" evidence="8">
    <location>
        <begin position="1"/>
        <end position="28"/>
    </location>
</feature>
<reference evidence="10 11" key="1">
    <citation type="submission" date="2018-10" db="EMBL/GenBank/DDBJ databases">
        <title>Comparative analysis of microorganisms from saline springs in Andes Mountain Range, Colombia.</title>
        <authorList>
            <person name="Rubin E."/>
        </authorList>
    </citation>
    <scope>NUCLEOTIDE SEQUENCE [LARGE SCALE GENOMIC DNA]</scope>
    <source>
        <strain evidence="10 11">USBA 36</strain>
    </source>
</reference>
<feature type="chain" id="PRO_5019074937" evidence="8">
    <location>
        <begin position="29"/>
        <end position="711"/>
    </location>
</feature>
<evidence type="ECO:0000256" key="4">
    <source>
        <dbReference type="ARBA" id="ARBA00022748"/>
    </source>
</evidence>
<dbReference type="PANTHER" id="PTHR32234:SF3">
    <property type="entry name" value="SUPPRESSION OF COPPER SENSITIVITY PROTEIN"/>
    <property type="match status" value="1"/>
</dbReference>
<sequence>MRRTGLKALAVIGTFLSLALVCSLPAHAAGPVSTDHVRAELVAGAEAVRPGETIRIGIHKQIIPHWHTYWQNPGDSGLATTAEWTLPDGASASDILWPAPGRIAVGPLMNYGYEGEVTLLTDIAVPAEAPVGGSFPIRATVDWLVCEEICIPEQVELSLDLPVVAGGGDTGPVHPAIAAAEARLPVASPWAARFETSGGTLRLALDAAGLRRDSIEDIWFYPNEWGVIAHAAPQQLSVEADRIVLAMTPGDAFQPTLASLDGVLVVKERAGDALLTQALTVNAPAGTVAAGSGGLGIGSIGIGTALLFALLGGLILNLMPCVFPVLSMKALALVEQAGKQPAQVRLHGLAYTGGILVSFAALAGLLAALKAGGTAVGWGFQFQSPVFVLLLAYLLFAVGLNLSGVFTIGGSVAGVGANLTARGGYTGSFFTGVLAAIVATPCTAPFMGAAIGFAIAAPLPVLFAVFLALGLGLALPYVALSVWPPLLRLLPKPGLWMERFKQFLAFPMYGAAVWLVWVLSLQAGAEGVLTALGGMLLIGFAAWLYDVTRMSGGSARRIGGGLAAIALVSAIGWGIAAGSHAAPSAAPASGQAGAAETTPWESYSRQKFEALRAEGRPVFLNFTAAWCITCLVNERVALNRPDVAAAFRTGDVTYLKGDWTNQDAEITAKLEEFGRSGVPLYVFYPAGRDSQPVVLPQLLTVDIVLGGIGAG</sequence>
<dbReference type="SUPFAM" id="SSF52833">
    <property type="entry name" value="Thioredoxin-like"/>
    <property type="match status" value="1"/>
</dbReference>
<evidence type="ECO:0000259" key="9">
    <source>
        <dbReference type="PROSITE" id="PS51352"/>
    </source>
</evidence>
<evidence type="ECO:0000256" key="3">
    <source>
        <dbReference type="ARBA" id="ARBA00022692"/>
    </source>
</evidence>
<dbReference type="InterPro" id="IPR036249">
    <property type="entry name" value="Thioredoxin-like_sf"/>
</dbReference>
<keyword evidence="5 7" id="KW-1133">Transmembrane helix</keyword>
<feature type="transmembrane region" description="Helical" evidence="7">
    <location>
        <begin position="557"/>
        <end position="576"/>
    </location>
</feature>
<dbReference type="Pfam" id="PF11412">
    <property type="entry name" value="DsbD_N"/>
    <property type="match status" value="1"/>
</dbReference>
<dbReference type="GO" id="GO:0045454">
    <property type="term" value="P:cell redox homeostasis"/>
    <property type="evidence" value="ECO:0007669"/>
    <property type="project" value="TreeGrafter"/>
</dbReference>
<dbReference type="AlphaFoldDB" id="A0A420WBR0"/>
<protein>
    <submittedName>
        <fullName evidence="10">Thiol:disulfide interchange protein DsbD</fullName>
    </submittedName>
</protein>
<evidence type="ECO:0000256" key="5">
    <source>
        <dbReference type="ARBA" id="ARBA00022989"/>
    </source>
</evidence>
<dbReference type="PROSITE" id="PS51352">
    <property type="entry name" value="THIOREDOXIN_2"/>
    <property type="match status" value="1"/>
</dbReference>
<feature type="transmembrane region" description="Helical" evidence="7">
    <location>
        <begin position="389"/>
        <end position="417"/>
    </location>
</feature>
<dbReference type="Proteomes" id="UP000277424">
    <property type="component" value="Unassembled WGS sequence"/>
</dbReference>
<dbReference type="Pfam" id="PF02683">
    <property type="entry name" value="DsbD_TM"/>
    <property type="match status" value="1"/>
</dbReference>
<dbReference type="CDD" id="cd02953">
    <property type="entry name" value="DsbDgamma"/>
    <property type="match status" value="1"/>
</dbReference>
<feature type="transmembrane region" description="Helical" evidence="7">
    <location>
        <begin position="429"/>
        <end position="455"/>
    </location>
</feature>
<dbReference type="InterPro" id="IPR003834">
    <property type="entry name" value="Cyt_c_assmbl_TM_dom"/>
</dbReference>
<evidence type="ECO:0000313" key="10">
    <source>
        <dbReference type="EMBL" id="RKQ68416.1"/>
    </source>
</evidence>
<feature type="transmembrane region" description="Helical" evidence="7">
    <location>
        <begin position="305"/>
        <end position="327"/>
    </location>
</feature>
<dbReference type="OrthoDB" id="9811036at2"/>
<keyword evidence="4" id="KW-0201">Cytochrome c-type biogenesis</keyword>
<evidence type="ECO:0000256" key="6">
    <source>
        <dbReference type="ARBA" id="ARBA00023136"/>
    </source>
</evidence>
<organism evidence="10 11">
    <name type="scientific">Oceanibaculum indicum</name>
    <dbReference type="NCBI Taxonomy" id="526216"/>
    <lineage>
        <taxon>Bacteria</taxon>
        <taxon>Pseudomonadati</taxon>
        <taxon>Pseudomonadota</taxon>
        <taxon>Alphaproteobacteria</taxon>
        <taxon>Rhodospirillales</taxon>
        <taxon>Oceanibaculaceae</taxon>
        <taxon>Oceanibaculum</taxon>
    </lineage>
</organism>
<evidence type="ECO:0000256" key="2">
    <source>
        <dbReference type="ARBA" id="ARBA00022475"/>
    </source>
</evidence>
<evidence type="ECO:0000256" key="7">
    <source>
        <dbReference type="SAM" id="Phobius"/>
    </source>
</evidence>
<feature type="transmembrane region" description="Helical" evidence="7">
    <location>
        <begin position="527"/>
        <end position="545"/>
    </location>
</feature>
<dbReference type="Pfam" id="PF13899">
    <property type="entry name" value="Thioredoxin_7"/>
    <property type="match status" value="1"/>
</dbReference>
<feature type="transmembrane region" description="Helical" evidence="7">
    <location>
        <begin position="461"/>
        <end position="483"/>
    </location>
</feature>
<dbReference type="GO" id="GO:0017004">
    <property type="term" value="P:cytochrome complex assembly"/>
    <property type="evidence" value="ECO:0007669"/>
    <property type="project" value="UniProtKB-KW"/>
</dbReference>
<gene>
    <name evidence="10" type="ORF">BCL74_2896</name>
</gene>
<keyword evidence="3 7" id="KW-0812">Transmembrane</keyword>
<feature type="transmembrane region" description="Helical" evidence="7">
    <location>
        <begin position="503"/>
        <end position="521"/>
    </location>
</feature>
<dbReference type="InterPro" id="IPR013766">
    <property type="entry name" value="Thioredoxin_domain"/>
</dbReference>
<keyword evidence="8" id="KW-0732">Signal</keyword>
<keyword evidence="6 7" id="KW-0472">Membrane</keyword>
<proteinExistence type="predicted"/>
<dbReference type="InterPro" id="IPR028250">
    <property type="entry name" value="DsbDN"/>
</dbReference>
<accession>A0A420WBR0</accession>
<dbReference type="GO" id="GO:0015035">
    <property type="term" value="F:protein-disulfide reductase activity"/>
    <property type="evidence" value="ECO:0007669"/>
    <property type="project" value="TreeGrafter"/>
</dbReference>
<dbReference type="InterPro" id="IPR035671">
    <property type="entry name" value="DsbD_gamma"/>
</dbReference>
<name>A0A420WBR0_9PROT</name>
<comment type="subcellular location">
    <subcellularLocation>
        <location evidence="1">Cell membrane</location>
        <topology evidence="1">Multi-pass membrane protein</topology>
    </subcellularLocation>
</comment>
<evidence type="ECO:0000256" key="8">
    <source>
        <dbReference type="SAM" id="SignalP"/>
    </source>
</evidence>
<feature type="transmembrane region" description="Helical" evidence="7">
    <location>
        <begin position="348"/>
        <end position="369"/>
    </location>
</feature>
<dbReference type="Gene3D" id="3.40.30.10">
    <property type="entry name" value="Glutaredoxin"/>
    <property type="match status" value="1"/>
</dbReference>
<dbReference type="EMBL" id="RBIG01000003">
    <property type="protein sequence ID" value="RKQ68416.1"/>
    <property type="molecule type" value="Genomic_DNA"/>
</dbReference>
<comment type="caution">
    <text evidence="10">The sequence shown here is derived from an EMBL/GenBank/DDBJ whole genome shotgun (WGS) entry which is preliminary data.</text>
</comment>
<evidence type="ECO:0000313" key="11">
    <source>
        <dbReference type="Proteomes" id="UP000277424"/>
    </source>
</evidence>
<evidence type="ECO:0000256" key="1">
    <source>
        <dbReference type="ARBA" id="ARBA00004651"/>
    </source>
</evidence>
<keyword evidence="2" id="KW-1003">Cell membrane</keyword>